<protein>
    <submittedName>
        <fullName evidence="3">DUF3592 domain-containing protein</fullName>
    </submittedName>
</protein>
<dbReference type="AlphaFoldDB" id="A0A7C9VG00"/>
<keyword evidence="4" id="KW-1185">Reference proteome</keyword>
<evidence type="ECO:0000313" key="3">
    <source>
        <dbReference type="EMBL" id="NGX96887.1"/>
    </source>
</evidence>
<feature type="domain" description="DUF3592" evidence="2">
    <location>
        <begin position="210"/>
        <end position="300"/>
    </location>
</feature>
<dbReference type="EMBL" id="JAAMRR010000879">
    <property type="protein sequence ID" value="NGX96887.1"/>
    <property type="molecule type" value="Genomic_DNA"/>
</dbReference>
<evidence type="ECO:0000313" key="4">
    <source>
        <dbReference type="Proteomes" id="UP000480266"/>
    </source>
</evidence>
<reference evidence="3" key="1">
    <citation type="submission" date="2020-02" db="EMBL/GenBank/DDBJ databases">
        <title>Draft genome sequence of Candidatus Afipia apatlaquensis IBT-C3, a potential strain for decolorization of textile dyes.</title>
        <authorList>
            <person name="Sanchez-Reyes A."/>
            <person name="Breton-Deval L."/>
            <person name="Mangelson H."/>
            <person name="Sanchez-Flores A."/>
        </authorList>
    </citation>
    <scope>NUCLEOTIDE SEQUENCE [LARGE SCALE GENOMIC DNA]</scope>
    <source>
        <strain evidence="3">IBT-C3</strain>
    </source>
</reference>
<keyword evidence="1" id="KW-0472">Membrane</keyword>
<dbReference type="InterPro" id="IPR021994">
    <property type="entry name" value="DUF3592"/>
</dbReference>
<name>A0A7C9VG00_9BRAD</name>
<keyword evidence="1" id="KW-0812">Transmembrane</keyword>
<organism evidence="3 4">
    <name type="scientific">Candidatus Afipia apatlaquensis</name>
    <dbReference type="NCBI Taxonomy" id="2712852"/>
    <lineage>
        <taxon>Bacteria</taxon>
        <taxon>Pseudomonadati</taxon>
        <taxon>Pseudomonadota</taxon>
        <taxon>Alphaproteobacteria</taxon>
        <taxon>Hyphomicrobiales</taxon>
        <taxon>Nitrobacteraceae</taxon>
        <taxon>Afipia</taxon>
    </lineage>
</organism>
<evidence type="ECO:0000259" key="2">
    <source>
        <dbReference type="Pfam" id="PF12158"/>
    </source>
</evidence>
<evidence type="ECO:0000256" key="1">
    <source>
        <dbReference type="SAM" id="Phobius"/>
    </source>
</evidence>
<feature type="domain" description="DUF3592" evidence="2">
    <location>
        <begin position="42"/>
        <end position="133"/>
    </location>
</feature>
<sequence length="325" mass="36267">MLPDIPWFVYAMLLAPVGLIVFAAIYKYLEVRAASDWPSTPGKVVISKSEVRQVKVIDSEREAGHRFEDRNFANVTYEYSVAGQTYRNNRVTIGEDRGNFEVAETIARYPVGKAVTVYYNPDKRGEAVLERDMPKGMWGCIGWMVAIAVVLVFGSAIGFHKLTDFVSTRLANPEMSGMTVALGAFGAAIALFALMFQRQASLARKWPVVQGRIRTSGLEEFRAAPEEGRSHGTTRFQSKVLYSYRYNGVDYTSSQASYDGQVSSTSRWMMERVAKKYPNGKSVDVHVNPENPSQAVLETRTPGVWILWLSAIAIWGIAYYVAIKG</sequence>
<proteinExistence type="predicted"/>
<dbReference type="Proteomes" id="UP000480266">
    <property type="component" value="Unassembled WGS sequence"/>
</dbReference>
<comment type="caution">
    <text evidence="3">The sequence shown here is derived from an EMBL/GenBank/DDBJ whole genome shotgun (WGS) entry which is preliminary data.</text>
</comment>
<keyword evidence="1" id="KW-1133">Transmembrane helix</keyword>
<dbReference type="Pfam" id="PF12158">
    <property type="entry name" value="DUF3592"/>
    <property type="match status" value="2"/>
</dbReference>
<gene>
    <name evidence="3" type="ORF">G4V63_17230</name>
</gene>
<feature type="transmembrane region" description="Helical" evidence="1">
    <location>
        <begin position="136"/>
        <end position="157"/>
    </location>
</feature>
<feature type="transmembrane region" description="Helical" evidence="1">
    <location>
        <begin position="177"/>
        <end position="196"/>
    </location>
</feature>
<feature type="transmembrane region" description="Helical" evidence="1">
    <location>
        <begin position="304"/>
        <end position="323"/>
    </location>
</feature>
<accession>A0A7C9VG00</accession>
<feature type="transmembrane region" description="Helical" evidence="1">
    <location>
        <begin position="6"/>
        <end position="29"/>
    </location>
</feature>